<accession>A0ABR7HMD1</accession>
<feature type="region of interest" description="Disordered" evidence="1">
    <location>
        <begin position="56"/>
        <end position="118"/>
    </location>
</feature>
<comment type="caution">
    <text evidence="2">The sequence shown here is derived from an EMBL/GenBank/DDBJ whole genome shotgun (WGS) entry which is preliminary data.</text>
</comment>
<evidence type="ECO:0000256" key="1">
    <source>
        <dbReference type="SAM" id="MobiDB-lite"/>
    </source>
</evidence>
<feature type="compositionally biased region" description="Basic and acidic residues" evidence="1">
    <location>
        <begin position="60"/>
        <end position="75"/>
    </location>
</feature>
<evidence type="ECO:0000313" key="2">
    <source>
        <dbReference type="EMBL" id="MBC5728611.1"/>
    </source>
</evidence>
<reference evidence="2 3" key="1">
    <citation type="submission" date="2020-08" db="EMBL/GenBank/DDBJ databases">
        <title>Genome public.</title>
        <authorList>
            <person name="Liu C."/>
            <person name="Sun Q."/>
        </authorList>
    </citation>
    <scope>NUCLEOTIDE SEQUENCE [LARGE SCALE GENOMIC DNA]</scope>
    <source>
        <strain evidence="2 3">NSJ-71</strain>
    </source>
</reference>
<dbReference type="EMBL" id="JACOPS010000004">
    <property type="protein sequence ID" value="MBC5728611.1"/>
    <property type="molecule type" value="Genomic_DNA"/>
</dbReference>
<proteinExistence type="predicted"/>
<feature type="compositionally biased region" description="Basic and acidic residues" evidence="1">
    <location>
        <begin position="83"/>
        <end position="108"/>
    </location>
</feature>
<dbReference type="RefSeq" id="WP_186935713.1">
    <property type="nucleotide sequence ID" value="NZ_JACOPS010000004.1"/>
</dbReference>
<organism evidence="2 3">
    <name type="scientific">Ruminococcus intestinalis</name>
    <dbReference type="NCBI Taxonomy" id="2763066"/>
    <lineage>
        <taxon>Bacteria</taxon>
        <taxon>Bacillati</taxon>
        <taxon>Bacillota</taxon>
        <taxon>Clostridia</taxon>
        <taxon>Eubacteriales</taxon>
        <taxon>Oscillospiraceae</taxon>
        <taxon>Ruminococcus</taxon>
    </lineage>
</organism>
<gene>
    <name evidence="2" type="ORF">H8R91_08805</name>
</gene>
<sequence length="118" mass="12759">MDDNKKLICAAAGALGALVAVSATVFAIKQHKKKQNAMLLEELDLCLDGNDIAELANEAEETKAPETAEEPKAEEPTESAPVAEEKVEEKAEEKTEETVTEKTAESTEKPVQCENTEE</sequence>
<dbReference type="Proteomes" id="UP000636755">
    <property type="component" value="Unassembled WGS sequence"/>
</dbReference>
<keyword evidence="3" id="KW-1185">Reference proteome</keyword>
<name>A0ABR7HMD1_9FIRM</name>
<protein>
    <submittedName>
        <fullName evidence="2">Uncharacterized protein</fullName>
    </submittedName>
</protein>
<evidence type="ECO:0000313" key="3">
    <source>
        <dbReference type="Proteomes" id="UP000636755"/>
    </source>
</evidence>